<protein>
    <recommendedName>
        <fullName evidence="1">Aldehyde oxidase/xanthine dehydrogenase a/b hammerhead domain-containing protein</fullName>
    </recommendedName>
</protein>
<keyword evidence="3" id="KW-1185">Reference proteome</keyword>
<dbReference type="InterPro" id="IPR000674">
    <property type="entry name" value="Ald_Oxase/Xan_DH_a/b"/>
</dbReference>
<feature type="domain" description="Aldehyde oxidase/xanthine dehydrogenase a/b hammerhead" evidence="1">
    <location>
        <begin position="209"/>
        <end position="313"/>
    </location>
</feature>
<proteinExistence type="predicted"/>
<accession>A0A2N5X5V9</accession>
<dbReference type="PIRSF" id="PIRSF036389">
    <property type="entry name" value="IOR_B"/>
    <property type="match status" value="1"/>
</dbReference>
<organism evidence="2 3">
    <name type="scientific">Pseudohalioglobus lutimaris</name>
    <dbReference type="NCBI Taxonomy" id="1737061"/>
    <lineage>
        <taxon>Bacteria</taxon>
        <taxon>Pseudomonadati</taxon>
        <taxon>Pseudomonadota</taxon>
        <taxon>Gammaproteobacteria</taxon>
        <taxon>Cellvibrionales</taxon>
        <taxon>Halieaceae</taxon>
        <taxon>Pseudohalioglobus</taxon>
    </lineage>
</organism>
<dbReference type="Gene3D" id="3.30.365.10">
    <property type="entry name" value="Aldehyde oxidase/xanthine dehydrogenase, molybdopterin binding domain"/>
    <property type="match status" value="4"/>
</dbReference>
<dbReference type="GO" id="GO:0016491">
    <property type="term" value="F:oxidoreductase activity"/>
    <property type="evidence" value="ECO:0007669"/>
    <property type="project" value="InterPro"/>
</dbReference>
<dbReference type="InterPro" id="IPR006311">
    <property type="entry name" value="TAT_signal"/>
</dbReference>
<gene>
    <name evidence="2" type="ORF">C0039_04830</name>
</gene>
<dbReference type="PANTHER" id="PTHR47495">
    <property type="entry name" value="ALDEHYDE DEHYDROGENASE"/>
    <property type="match status" value="1"/>
</dbReference>
<dbReference type="InterPro" id="IPR052516">
    <property type="entry name" value="N-heterocyclic_Hydroxylase"/>
</dbReference>
<comment type="caution">
    <text evidence="2">The sequence shown here is derived from an EMBL/GenBank/DDBJ whole genome shotgun (WGS) entry which is preliminary data.</text>
</comment>
<dbReference type="RefSeq" id="WP_101517410.1">
    <property type="nucleotide sequence ID" value="NZ_PKUS01000003.1"/>
</dbReference>
<dbReference type="AlphaFoldDB" id="A0A2N5X5V9"/>
<dbReference type="Pfam" id="PF02738">
    <property type="entry name" value="MoCoBD_1"/>
    <property type="match status" value="1"/>
</dbReference>
<dbReference type="Proteomes" id="UP000235005">
    <property type="component" value="Unassembled WGS sequence"/>
</dbReference>
<evidence type="ECO:0000313" key="2">
    <source>
        <dbReference type="EMBL" id="PLW69861.1"/>
    </source>
</evidence>
<reference evidence="2 3" key="1">
    <citation type="submission" date="2018-01" db="EMBL/GenBank/DDBJ databases">
        <title>The draft genome sequence of Halioglobus lutimaris HF004.</title>
        <authorList>
            <person name="Du Z.-J."/>
            <person name="Shi M.-J."/>
        </authorList>
    </citation>
    <scope>NUCLEOTIDE SEQUENCE [LARGE SCALE GENOMIC DNA]</scope>
    <source>
        <strain evidence="2 3">HF004</strain>
    </source>
</reference>
<dbReference type="SUPFAM" id="SSF56003">
    <property type="entry name" value="Molybdenum cofactor-binding domain"/>
    <property type="match status" value="2"/>
</dbReference>
<name>A0A2N5X5V9_9GAMM</name>
<dbReference type="SMART" id="SM01008">
    <property type="entry name" value="Ald_Xan_dh_C"/>
    <property type="match status" value="1"/>
</dbReference>
<dbReference type="PROSITE" id="PS51318">
    <property type="entry name" value="TAT"/>
    <property type="match status" value="1"/>
</dbReference>
<dbReference type="InterPro" id="IPR037165">
    <property type="entry name" value="AldOxase/xan_DH_Mopterin-bd_sf"/>
</dbReference>
<dbReference type="InterPro" id="IPR012368">
    <property type="entry name" value="OxRdtase_Mopterin-bd_su_IorB"/>
</dbReference>
<dbReference type="EMBL" id="PKUS01000003">
    <property type="protein sequence ID" value="PLW69861.1"/>
    <property type="molecule type" value="Genomic_DNA"/>
</dbReference>
<evidence type="ECO:0000313" key="3">
    <source>
        <dbReference type="Proteomes" id="UP000235005"/>
    </source>
</evidence>
<dbReference type="InterPro" id="IPR008274">
    <property type="entry name" value="AldOxase/xan_DH_MoCoBD1"/>
</dbReference>
<evidence type="ECO:0000259" key="1">
    <source>
        <dbReference type="SMART" id="SM01008"/>
    </source>
</evidence>
<sequence>MSEFKLDRRSFLGGILTASAVAAFPIMVCGVSTAEASEQPVEILYWVTVNSDNSVTCIIPQSELGQAVTTTISQLLAEELEVNWSTVRTEFYDPNTNLDNNNMYVWTTTIGSMSAHYLFDPARVAGAQIRTMLVEAAAAHSGWPVSSFVASENFVHHKTTGKKFSYAELAPLAIDIAPPPADQLQLKPAGEWKLIGNSVDRVDLKAATTGSIQYGIDVEVPGMRYAAIRQCPVFGGKIKNLDDSALKNLAGSPVAVRLGGGHAGYNSPVPEGEDPDLWATPAITSDAVVVVADTWWQAEKGLDALKIEWDEGTHKNHSSRSLENTLSKKLDAPLSFTMSRGDVDAAMKSASRTHKAEYRYPFMDPAPLEPLNCTALFNKSGVTIWSSSQYADEAVRVVAELTGLPRNQVSFRMMNAGGGFGRLAENDFVYQAVQIAMEFPDTPIKLLWSREECIRKSFYAPLTVARYESAIDSDGKISAWVCRAASVQGGDQAYGATEFPFYFPNSLIEYDRSTPSPLPFGWMRGVGYTQHLWMNFGFLDEVARLSGKDPANVYRDLLHESKVPLDTSEYDIAVARAKTLRRVLEETLKWTAWDTTAVPRGSGRGIVVSDSEYYAGYGVSSAKAAVVDVTIQADNSLSIDKVSIAIDCGTVINPDVVKAQLEGGVAYALTNAFHSEITVKDGRVQQSNFHDYPILRMHEMPKVDIKILPGTGTPLSVGEDSVPITIAALTNAIADAGGPRVRSLPIKMS</sequence>
<dbReference type="Pfam" id="PF20256">
    <property type="entry name" value="MoCoBD_2"/>
    <property type="match status" value="2"/>
</dbReference>
<dbReference type="OrthoDB" id="9767994at2"/>
<dbReference type="Gene3D" id="3.90.1170.50">
    <property type="entry name" value="Aldehyde oxidase/xanthine dehydrogenase, a/b hammerhead"/>
    <property type="match status" value="1"/>
</dbReference>
<dbReference type="InterPro" id="IPR046867">
    <property type="entry name" value="AldOxase/xan_DH_MoCoBD2"/>
</dbReference>
<dbReference type="PANTHER" id="PTHR47495:SF2">
    <property type="entry name" value="ALDEHYDE DEHYDROGENASE"/>
    <property type="match status" value="1"/>
</dbReference>